<protein>
    <submittedName>
        <fullName evidence="1">Uncharacterized protein</fullName>
    </submittedName>
</protein>
<reference evidence="1" key="1">
    <citation type="submission" date="2015-01" db="EMBL/GenBank/DDBJ databases">
        <authorList>
            <person name="Durling Mikael"/>
        </authorList>
    </citation>
    <scope>NUCLEOTIDE SEQUENCE</scope>
</reference>
<accession>A0A0B7JMW0</accession>
<evidence type="ECO:0000313" key="1">
    <source>
        <dbReference type="EMBL" id="CEO44100.1"/>
    </source>
</evidence>
<dbReference type="EMBL" id="CDPU01000001">
    <property type="protein sequence ID" value="CEO44100.1"/>
    <property type="molecule type" value="Genomic_DNA"/>
</dbReference>
<proteinExistence type="predicted"/>
<gene>
    <name evidence="1" type="ORF">BN869_000000155_1</name>
</gene>
<name>A0A0B7JMW0_BIOOC</name>
<organism evidence="1">
    <name type="scientific">Bionectria ochroleuca</name>
    <name type="common">Gliocladium roseum</name>
    <dbReference type="NCBI Taxonomy" id="29856"/>
    <lineage>
        <taxon>Eukaryota</taxon>
        <taxon>Fungi</taxon>
        <taxon>Dikarya</taxon>
        <taxon>Ascomycota</taxon>
        <taxon>Pezizomycotina</taxon>
        <taxon>Sordariomycetes</taxon>
        <taxon>Hypocreomycetidae</taxon>
        <taxon>Hypocreales</taxon>
        <taxon>Bionectriaceae</taxon>
        <taxon>Clonostachys</taxon>
    </lineage>
</organism>
<dbReference type="AlphaFoldDB" id="A0A0B7JMW0"/>
<sequence>YHFSAASPSYIEFIDLTSRQSDNPLPSACYYPYSQINQQFIIDQSMGQSMGLISWPATIGTAAKDIHASSICLGLFTKTIRINGPLAQWSAHYWLLHSHSEPLAAHTQ</sequence>
<feature type="non-terminal residue" evidence="1">
    <location>
        <position position="1"/>
    </location>
</feature>